<organism evidence="8 9">
    <name type="scientific">Sphaeroforma arctica JP610</name>
    <dbReference type="NCBI Taxonomy" id="667725"/>
    <lineage>
        <taxon>Eukaryota</taxon>
        <taxon>Ichthyosporea</taxon>
        <taxon>Ichthyophonida</taxon>
        <taxon>Sphaeroforma</taxon>
    </lineage>
</organism>
<dbReference type="GO" id="GO:0070005">
    <property type="term" value="F:cysteine-type aminopeptidase activity"/>
    <property type="evidence" value="ECO:0007669"/>
    <property type="project" value="InterPro"/>
</dbReference>
<dbReference type="eggNOG" id="KOG4128">
    <property type="taxonomic scope" value="Eukaryota"/>
</dbReference>
<comment type="similarity">
    <text evidence="6">Belongs to the peptidase C1 family.</text>
</comment>
<sequence>MTQDTATGSITLEWLAVQRKNFNATPVRVLAQNAMVNTEMVKVLTKRELVPSYTHDYSVKVAIEGKATNQQSTGRCWLFAACNMIRLEMMKNHKLADDFELSQTYLFFHDKLERVNFLLENILNTMDEDTDSRLIQHFLNNPLEDGGQYDMFVNIVEKYGLVPKSVYPEVVTTKSSVHLNRMLNKKVREYCCRLRSEYKQTGGNMAQCREMKDTFMTQVYNVLSIHFGPLPTTFSWTFHNKDKAFTRYDNLTPLSFYRTHTGINVNDYISLINDPRNAYNTTYTDLVYGEGVAPAMDKADRLRYKASLMTHAMLFTGCDVPVEGELPTKYRVENSWGDKLGDKGYHIMTADWFKEFVYQIVVHKSQLEDEQVPALTATPSVLPPWDPMGTLA</sequence>
<evidence type="ECO:0000256" key="4">
    <source>
        <dbReference type="ARBA" id="ARBA00022801"/>
    </source>
</evidence>
<feature type="active site" evidence="7">
    <location>
        <position position="76"/>
    </location>
</feature>
<dbReference type="AlphaFoldDB" id="A0A0L0G6T7"/>
<protein>
    <recommendedName>
        <fullName evidence="2">bleomycin hydrolase</fullName>
        <ecNumber evidence="2">3.4.22.40</ecNumber>
    </recommendedName>
</protein>
<dbReference type="InterPro" id="IPR000169">
    <property type="entry name" value="Pept_cys_AS"/>
</dbReference>
<keyword evidence="9" id="KW-1185">Reference proteome</keyword>
<evidence type="ECO:0000256" key="1">
    <source>
        <dbReference type="ARBA" id="ARBA00000423"/>
    </source>
</evidence>
<dbReference type="EMBL" id="KQ241744">
    <property type="protein sequence ID" value="KNC84735.1"/>
    <property type="molecule type" value="Genomic_DNA"/>
</dbReference>
<dbReference type="GO" id="GO:0006508">
    <property type="term" value="P:proteolysis"/>
    <property type="evidence" value="ECO:0007669"/>
    <property type="project" value="UniProtKB-KW"/>
</dbReference>
<evidence type="ECO:0000256" key="7">
    <source>
        <dbReference type="PIRSR" id="PIRSR005700-1"/>
    </source>
</evidence>
<evidence type="ECO:0000256" key="2">
    <source>
        <dbReference type="ARBA" id="ARBA00012465"/>
    </source>
</evidence>
<dbReference type="OrthoDB" id="2666448at2759"/>
<dbReference type="GO" id="GO:0005737">
    <property type="term" value="C:cytoplasm"/>
    <property type="evidence" value="ECO:0007669"/>
    <property type="project" value="TreeGrafter"/>
</dbReference>
<evidence type="ECO:0000256" key="6">
    <source>
        <dbReference type="PIRNR" id="PIRNR005700"/>
    </source>
</evidence>
<dbReference type="STRING" id="667725.A0A0L0G6T7"/>
<dbReference type="Gene3D" id="3.90.70.10">
    <property type="entry name" value="Cysteine proteinases"/>
    <property type="match status" value="2"/>
</dbReference>
<dbReference type="RefSeq" id="XP_014158637.1">
    <property type="nucleotide sequence ID" value="XM_014303162.1"/>
</dbReference>
<dbReference type="EC" id="3.4.22.40" evidence="2"/>
<proteinExistence type="inferred from homology"/>
<evidence type="ECO:0000313" key="8">
    <source>
        <dbReference type="EMBL" id="KNC84735.1"/>
    </source>
</evidence>
<dbReference type="InterPro" id="IPR038765">
    <property type="entry name" value="Papain-like_cys_pep_sf"/>
</dbReference>
<dbReference type="GO" id="GO:0043418">
    <property type="term" value="P:homocysteine catabolic process"/>
    <property type="evidence" value="ECO:0007669"/>
    <property type="project" value="TreeGrafter"/>
</dbReference>
<dbReference type="PANTHER" id="PTHR10363">
    <property type="entry name" value="BLEOMYCIN HYDROLASE"/>
    <property type="match status" value="1"/>
</dbReference>
<dbReference type="PROSITE" id="PS00139">
    <property type="entry name" value="THIOL_PROTEASE_CYS"/>
    <property type="match status" value="1"/>
</dbReference>
<dbReference type="PANTHER" id="PTHR10363:SF2">
    <property type="entry name" value="BLEOMYCIN HYDROLASE"/>
    <property type="match status" value="1"/>
</dbReference>
<dbReference type="PIRSF" id="PIRSF005700">
    <property type="entry name" value="PepC"/>
    <property type="match status" value="1"/>
</dbReference>
<name>A0A0L0G6T7_9EUKA</name>
<reference evidence="8 9" key="1">
    <citation type="submission" date="2011-02" db="EMBL/GenBank/DDBJ databases">
        <title>The Genome Sequence of Sphaeroforma arctica JP610.</title>
        <authorList>
            <consortium name="The Broad Institute Genome Sequencing Platform"/>
            <person name="Russ C."/>
            <person name="Cuomo C."/>
            <person name="Young S.K."/>
            <person name="Zeng Q."/>
            <person name="Gargeya S."/>
            <person name="Alvarado L."/>
            <person name="Berlin A."/>
            <person name="Chapman S.B."/>
            <person name="Chen Z."/>
            <person name="Freedman E."/>
            <person name="Gellesch M."/>
            <person name="Goldberg J."/>
            <person name="Griggs A."/>
            <person name="Gujja S."/>
            <person name="Heilman E."/>
            <person name="Heiman D."/>
            <person name="Howarth C."/>
            <person name="Mehta T."/>
            <person name="Neiman D."/>
            <person name="Pearson M."/>
            <person name="Roberts A."/>
            <person name="Saif S."/>
            <person name="Shea T."/>
            <person name="Shenoy N."/>
            <person name="Sisk P."/>
            <person name="Stolte C."/>
            <person name="Sykes S."/>
            <person name="White J."/>
            <person name="Yandava C."/>
            <person name="Burger G."/>
            <person name="Gray M.W."/>
            <person name="Holland P.W.H."/>
            <person name="King N."/>
            <person name="Lang F.B.F."/>
            <person name="Roger A.J."/>
            <person name="Ruiz-Trillo I."/>
            <person name="Haas B."/>
            <person name="Nusbaum C."/>
            <person name="Birren B."/>
        </authorList>
    </citation>
    <scope>NUCLEOTIDE SEQUENCE [LARGE SCALE GENOMIC DNA]</scope>
    <source>
        <strain evidence="8 9">JP610</strain>
    </source>
</reference>
<comment type="catalytic activity">
    <reaction evidence="1">
        <text>Inactivates bleomycin B2 (a cytotoxic glycometallopeptide) by hydrolysis of a carboxyamide bond of beta-aminoalanine, but also shows general aminopeptidase activity. The specificity varies somewhat with source, but amino acid arylamides of Met, Leu and Ala are preferred.</text>
        <dbReference type="EC" id="3.4.22.40"/>
    </reaction>
</comment>
<dbReference type="GO" id="GO:0004197">
    <property type="term" value="F:cysteine-type endopeptidase activity"/>
    <property type="evidence" value="ECO:0007669"/>
    <property type="project" value="UniProtKB-EC"/>
</dbReference>
<keyword evidence="3 6" id="KW-0645">Protease</keyword>
<dbReference type="Proteomes" id="UP000054560">
    <property type="component" value="Unassembled WGS sequence"/>
</dbReference>
<dbReference type="GeneID" id="25903552"/>
<dbReference type="InterPro" id="IPR004134">
    <property type="entry name" value="Peptidase_C1B"/>
</dbReference>
<keyword evidence="4 6" id="KW-0378">Hydrolase</keyword>
<dbReference type="GO" id="GO:0009636">
    <property type="term" value="P:response to toxic substance"/>
    <property type="evidence" value="ECO:0007669"/>
    <property type="project" value="TreeGrafter"/>
</dbReference>
<feature type="active site" evidence="7">
    <location>
        <position position="334"/>
    </location>
</feature>
<feature type="active site" evidence="7">
    <location>
        <position position="311"/>
    </location>
</feature>
<dbReference type="Pfam" id="PF03051">
    <property type="entry name" value="Peptidase_C1_2"/>
    <property type="match status" value="2"/>
</dbReference>
<evidence type="ECO:0000256" key="3">
    <source>
        <dbReference type="ARBA" id="ARBA00022670"/>
    </source>
</evidence>
<evidence type="ECO:0000256" key="5">
    <source>
        <dbReference type="ARBA" id="ARBA00022807"/>
    </source>
</evidence>
<accession>A0A0L0G6T7</accession>
<evidence type="ECO:0000313" key="9">
    <source>
        <dbReference type="Proteomes" id="UP000054560"/>
    </source>
</evidence>
<dbReference type="SUPFAM" id="SSF54001">
    <property type="entry name" value="Cysteine proteinases"/>
    <property type="match status" value="1"/>
</dbReference>
<keyword evidence="5 6" id="KW-0788">Thiol protease</keyword>
<gene>
    <name evidence="8" type="ORF">SARC_03048</name>
</gene>